<accession>A0A8L7SQ83</accession>
<dbReference type="PROSITE" id="PS50015">
    <property type="entry name" value="SAP_B"/>
    <property type="match status" value="1"/>
</dbReference>
<dbReference type="EMBL" id="CAAKNF010000194">
    <property type="protein sequence ID" value="VIO96947.1"/>
    <property type="molecule type" value="Genomic_DNA"/>
</dbReference>
<organism evidence="3">
    <name type="scientific">Brugia malayi</name>
    <name type="common">Filarial nematode worm</name>
    <dbReference type="NCBI Taxonomy" id="6279"/>
    <lineage>
        <taxon>Eukaryota</taxon>
        <taxon>Metazoa</taxon>
        <taxon>Ecdysozoa</taxon>
        <taxon>Nematoda</taxon>
        <taxon>Chromadorea</taxon>
        <taxon>Rhabditida</taxon>
        <taxon>Spirurina</taxon>
        <taxon>Spiruromorpha</taxon>
        <taxon>Filarioidea</taxon>
        <taxon>Onchocercidae</taxon>
        <taxon>Brugia</taxon>
    </lineage>
</organism>
<keyword evidence="4" id="KW-1185">Reference proteome</keyword>
<evidence type="ECO:0000313" key="3">
    <source>
        <dbReference type="EMBL" id="VIO96947.1"/>
    </source>
</evidence>
<dbReference type="GeneID" id="66057883"/>
<name>A0A4E9FJR0_BRUMA</name>
<dbReference type="OrthoDB" id="5857927at2759"/>
<dbReference type="WBParaSite" id="Bm13491.1">
    <property type="protein sequence ID" value="Bm13491.1"/>
    <property type="gene ID" value="WBGene00233752"/>
</dbReference>
<dbReference type="Proteomes" id="UP000006672">
    <property type="component" value="Unassembled WGS sequence"/>
</dbReference>
<proteinExistence type="predicted"/>
<evidence type="ECO:0000313" key="4">
    <source>
        <dbReference type="Proteomes" id="UP000006672"/>
    </source>
</evidence>
<feature type="domain" description="Saposin B-type" evidence="2">
    <location>
        <begin position="233"/>
        <end position="330"/>
    </location>
</feature>
<protein>
    <submittedName>
        <fullName evidence="5">Saposin B-type domain-containing protein</fullName>
    </submittedName>
</protein>
<keyword evidence="1" id="KW-1015">Disulfide bond</keyword>
<evidence type="ECO:0000313" key="5">
    <source>
        <dbReference type="WBParaSite" id="Bm13491.1"/>
    </source>
</evidence>
<dbReference type="RefSeq" id="XP_042936701.1">
    <property type="nucleotide sequence ID" value="XM_043080767.1"/>
</dbReference>
<dbReference type="KEGG" id="bmy:BM_BM13491"/>
<dbReference type="InterPro" id="IPR008139">
    <property type="entry name" value="SaposinB_dom"/>
</dbReference>
<evidence type="ECO:0000256" key="1">
    <source>
        <dbReference type="ARBA" id="ARBA00023157"/>
    </source>
</evidence>
<dbReference type="AlphaFoldDB" id="A0A4E9FJR0"/>
<dbReference type="CTD" id="66057883"/>
<reference evidence="3" key="2">
    <citation type="submission" date="2019-04" db="EMBL/GenBank/DDBJ databases">
        <authorList>
            <person name="Howe K."/>
            <person name="Paulini M."/>
            <person name="Williams G."/>
        </authorList>
    </citation>
    <scope>NUCLEOTIDE SEQUENCE [LARGE SCALE GENOMIC DNA]</scope>
    <source>
        <strain evidence="3">FR3</strain>
    </source>
</reference>
<sequence length="370" mass="42763">MISTIVTTTLLLQSFGHLTISNARLFSVKRCYHELEKGRKFLQQIKHELLIDEYKRQKQHIRALLLKQNSISIFNFTTTKYNPSTCSASDSSSNSGDTDNNNDNNYYYSNDGILPLVNWINEMHSYLSNSRDTCEGPEFHNITTVTMPQLKSFFSLFIINHGLPLCSICDRMLAKVKSILFSTNSAGFTYTEQILYQFFLTHIPAIETICSGLIPDCYHYYKTNALSITPAAKCAQCNICMATTTYVENRILLNQAVMDYIHNWIEFYLHKICLEASRLFPSKFYWNGINYTHCRTWMHKFVVSLINRLTKNILPETFCSMTLKWCKPYEIPSIIDCLEEFCNESFPEEWKLTICGLVHNNSVNSAAFPE</sequence>
<evidence type="ECO:0000259" key="2">
    <source>
        <dbReference type="PROSITE" id="PS50015"/>
    </source>
</evidence>
<gene>
    <name evidence="3" type="primary">Bm13491</name>
    <name evidence="3" type="ORF">BM_BM13491</name>
</gene>
<accession>A0A4E9FJR0</accession>
<reference evidence="5" key="3">
    <citation type="submission" date="2022-04" db="UniProtKB">
        <authorList>
            <consortium name="WormBaseParasite"/>
        </authorList>
    </citation>
    <scope>IDENTIFICATION</scope>
</reference>
<reference evidence="4" key="1">
    <citation type="journal article" date="2007" name="Science">
        <title>Draft genome of the filarial nematode parasite Brugia malayi.</title>
        <authorList>
            <person name="Ghedin E."/>
            <person name="Wang S."/>
            <person name="Spiro D."/>
            <person name="Caler E."/>
            <person name="Zhao Q."/>
            <person name="Crabtree J."/>
            <person name="Allen J.E."/>
            <person name="Delcher A.L."/>
            <person name="Guiliano D.B."/>
            <person name="Miranda-Saavedra D."/>
            <person name="Angiuoli S.V."/>
            <person name="Creasy T."/>
            <person name="Amedeo P."/>
            <person name="Haas B."/>
            <person name="El-Sayed N.M."/>
            <person name="Wortman J.R."/>
            <person name="Feldblyum T."/>
            <person name="Tallon L."/>
            <person name="Schatz M."/>
            <person name="Shumway M."/>
            <person name="Koo H."/>
            <person name="Salzberg S.L."/>
            <person name="Schobel S."/>
            <person name="Pertea M."/>
            <person name="Pop M."/>
            <person name="White O."/>
            <person name="Barton G.J."/>
            <person name="Carlow C.K."/>
            <person name="Crawford M.J."/>
            <person name="Daub J."/>
            <person name="Dimmic M.W."/>
            <person name="Estes C.F."/>
            <person name="Foster J.M."/>
            <person name="Ganatra M."/>
            <person name="Gregory W.F."/>
            <person name="Johnson N.M."/>
            <person name="Jin J."/>
            <person name="Komuniecki R."/>
            <person name="Korf I."/>
            <person name="Kumar S."/>
            <person name="Laney S."/>
            <person name="Li B.W."/>
            <person name="Li W."/>
            <person name="Lindblom T.H."/>
            <person name="Lustigman S."/>
            <person name="Ma D."/>
            <person name="Maina C.V."/>
            <person name="Martin D.M."/>
            <person name="McCarter J.P."/>
            <person name="McReynolds L."/>
            <person name="Mitreva M."/>
            <person name="Nutman T.B."/>
            <person name="Parkinson J."/>
            <person name="Peregrin-Alvarez J.M."/>
            <person name="Poole C."/>
            <person name="Ren Q."/>
            <person name="Saunders L."/>
            <person name="Sluder A.E."/>
            <person name="Smith K."/>
            <person name="Stanke M."/>
            <person name="Unnasch T.R."/>
            <person name="Ware J."/>
            <person name="Wei A.D."/>
            <person name="Weil G."/>
            <person name="Williams D.J."/>
            <person name="Zhang Y."/>
            <person name="Williams S.A."/>
            <person name="Fraser-Liggett C."/>
            <person name="Slatko B."/>
            <person name="Blaxter M.L."/>
            <person name="Scott A.L."/>
        </authorList>
    </citation>
    <scope>NUCLEOTIDE SEQUENCE</scope>
    <source>
        <strain evidence="4">FR3</strain>
    </source>
</reference>